<accession>Q52V73</accession>
<feature type="transmembrane region" description="Helical" evidence="5">
    <location>
        <begin position="136"/>
        <end position="158"/>
    </location>
</feature>
<evidence type="ECO:0000256" key="3">
    <source>
        <dbReference type="ARBA" id="ARBA00022989"/>
    </source>
</evidence>
<sequence length="186" mass="19488">MSPFLNTLIASGTILAVILSTDLGTRKVTTTRMLPSLLAVVVILALLVHTLPLDGNDPSLQLAGIGAGIICGLAATALLPAHRNASGEVSTKGGIGYALVWTALSASRVLFAYGSQHWFSEGIVRFSTDYKLSGQAVYSNAFAFMALAMVLTRTAVLLNTRRRLRGGQLPAADNTAPHQASSANTH</sequence>
<keyword evidence="4 5" id="KW-0472">Membrane</keyword>
<feature type="transmembrane region" description="Helical" evidence="5">
    <location>
        <begin position="6"/>
        <end position="24"/>
    </location>
</feature>
<evidence type="ECO:0000313" key="6">
    <source>
        <dbReference type="EMBL" id="AAX98180.1"/>
    </source>
</evidence>
<evidence type="ECO:0000256" key="5">
    <source>
        <dbReference type="SAM" id="Phobius"/>
    </source>
</evidence>
<comment type="subcellular location">
    <subcellularLocation>
        <location evidence="1">Cell membrane</location>
        <topology evidence="1">Multi-pass membrane protein</topology>
    </subcellularLocation>
</comment>
<feature type="transmembrane region" description="Helical" evidence="5">
    <location>
        <begin position="36"/>
        <end position="53"/>
    </location>
</feature>
<organism evidence="6">
    <name type="scientific">Streptomyces aizunensis</name>
    <dbReference type="NCBI Taxonomy" id="255848"/>
    <lineage>
        <taxon>Bacteria</taxon>
        <taxon>Bacillati</taxon>
        <taxon>Actinomycetota</taxon>
        <taxon>Actinomycetes</taxon>
        <taxon>Kitasatosporales</taxon>
        <taxon>Streptomycetaceae</taxon>
        <taxon>Streptomyces</taxon>
    </lineage>
</organism>
<dbReference type="AlphaFoldDB" id="Q52V73"/>
<dbReference type="SUPFAM" id="SSF90123">
    <property type="entry name" value="ABC transporter transmembrane region"/>
    <property type="match status" value="1"/>
</dbReference>
<name>Q52V73_9ACTN</name>
<evidence type="ECO:0000256" key="1">
    <source>
        <dbReference type="ARBA" id="ARBA00004651"/>
    </source>
</evidence>
<protein>
    <submittedName>
        <fullName evidence="6">Putative membrane protein</fullName>
    </submittedName>
</protein>
<reference evidence="6" key="1">
    <citation type="journal article" date="2005" name="J. Nat. Prod.">
        <title>Microbial genomics as a guide to drug discovery and structural elucidation: ECO-02301, a novel antifungal agent, as an example.</title>
        <authorList>
            <person name="McAlpine J.B."/>
            <person name="Bachmann B.O."/>
            <person name="Piraee M."/>
            <person name="Tremblay S."/>
            <person name="Alarco A.M."/>
            <person name="Zazopoulos E."/>
            <person name="Farnet C.M."/>
        </authorList>
    </citation>
    <scope>NUCLEOTIDE SEQUENCE</scope>
    <source>
        <strain evidence="6">NRRL B-11277</strain>
    </source>
</reference>
<evidence type="ECO:0000256" key="2">
    <source>
        <dbReference type="ARBA" id="ARBA00022692"/>
    </source>
</evidence>
<dbReference type="InterPro" id="IPR036640">
    <property type="entry name" value="ABC1_TM_sf"/>
</dbReference>
<keyword evidence="3 5" id="KW-1133">Transmembrane helix</keyword>
<dbReference type="GO" id="GO:0005524">
    <property type="term" value="F:ATP binding"/>
    <property type="evidence" value="ECO:0007669"/>
    <property type="project" value="InterPro"/>
</dbReference>
<dbReference type="GO" id="GO:0005886">
    <property type="term" value="C:plasma membrane"/>
    <property type="evidence" value="ECO:0007669"/>
    <property type="project" value="UniProtKB-SubCell"/>
</dbReference>
<feature type="transmembrane region" description="Helical" evidence="5">
    <location>
        <begin position="59"/>
        <end position="82"/>
    </location>
</feature>
<evidence type="ECO:0000256" key="4">
    <source>
        <dbReference type="ARBA" id="ARBA00023136"/>
    </source>
</evidence>
<proteinExistence type="predicted"/>
<dbReference type="EMBL" id="AY899213">
    <property type="protein sequence ID" value="AAX98180.1"/>
    <property type="molecule type" value="Genomic_DNA"/>
</dbReference>
<keyword evidence="2 5" id="KW-0812">Transmembrane</keyword>
<feature type="transmembrane region" description="Helical" evidence="5">
    <location>
        <begin position="94"/>
        <end position="116"/>
    </location>
</feature>